<feature type="domain" description="PurM-like C-terminal" evidence="11">
    <location>
        <begin position="168"/>
        <end position="339"/>
    </location>
</feature>
<dbReference type="RefSeq" id="WP_244349009.1">
    <property type="nucleotide sequence ID" value="NZ_JAFIRA010000003.1"/>
</dbReference>
<evidence type="ECO:0000256" key="7">
    <source>
        <dbReference type="ARBA" id="ARBA00022842"/>
    </source>
</evidence>
<keyword evidence="5 9" id="KW-0418">Kinase</keyword>
<evidence type="ECO:0000313" key="13">
    <source>
        <dbReference type="Proteomes" id="UP000830835"/>
    </source>
</evidence>
<keyword evidence="4 9" id="KW-0547">Nucleotide-binding</keyword>
<organism evidence="12 13">
    <name type="scientific">Thermostichus vulcanus str. 'Rupite'</name>
    <dbReference type="NCBI Taxonomy" id="2813851"/>
    <lineage>
        <taxon>Bacteria</taxon>
        <taxon>Bacillati</taxon>
        <taxon>Cyanobacteriota</taxon>
        <taxon>Cyanophyceae</taxon>
        <taxon>Thermostichales</taxon>
        <taxon>Thermostichaceae</taxon>
        <taxon>Thermostichus</taxon>
    </lineage>
</organism>
<evidence type="ECO:0000256" key="2">
    <source>
        <dbReference type="ARBA" id="ARBA00022679"/>
    </source>
</evidence>
<comment type="catalytic activity">
    <reaction evidence="9">
        <text>hydrogenselenide + ATP + H2O = selenophosphate + AMP + phosphate + 2 H(+)</text>
        <dbReference type="Rhea" id="RHEA:18737"/>
        <dbReference type="ChEBI" id="CHEBI:15377"/>
        <dbReference type="ChEBI" id="CHEBI:15378"/>
        <dbReference type="ChEBI" id="CHEBI:16144"/>
        <dbReference type="ChEBI" id="CHEBI:29317"/>
        <dbReference type="ChEBI" id="CHEBI:30616"/>
        <dbReference type="ChEBI" id="CHEBI:43474"/>
        <dbReference type="ChEBI" id="CHEBI:456215"/>
        <dbReference type="EC" id="2.7.9.3"/>
    </reaction>
</comment>
<reference evidence="12" key="1">
    <citation type="submission" date="2021-02" db="EMBL/GenBank/DDBJ databases">
        <title>The CRISPR/cas machinery reduction and long-range gene transfer in the hot spring cyanobacterium Synechococcus.</title>
        <authorList>
            <person name="Dvorak P."/>
            <person name="Jahodarova E."/>
            <person name="Hasler P."/>
            <person name="Poulickova A."/>
        </authorList>
    </citation>
    <scope>NUCLEOTIDE SEQUENCE</scope>
    <source>
        <strain evidence="12">Rupite</strain>
    </source>
</reference>
<dbReference type="Pfam" id="PF02769">
    <property type="entry name" value="AIRS_C"/>
    <property type="match status" value="1"/>
</dbReference>
<dbReference type="CDD" id="cd02195">
    <property type="entry name" value="SelD"/>
    <property type="match status" value="1"/>
</dbReference>
<dbReference type="PIRSF" id="PIRSF036407">
    <property type="entry name" value="Selenphspht_syn"/>
    <property type="match status" value="1"/>
</dbReference>
<evidence type="ECO:0000256" key="1">
    <source>
        <dbReference type="ARBA" id="ARBA00008026"/>
    </source>
</evidence>
<accession>A0ABT0C7T6</accession>
<dbReference type="SUPFAM" id="SSF56042">
    <property type="entry name" value="PurM C-terminal domain-like"/>
    <property type="match status" value="1"/>
</dbReference>
<sequence>MDAPIRLTQYSHGGGCGCKIAPAQLQQILKDMPLLAPNPALLVGSETSDDAAVYRLNDTQALILTTDFFMPIVDDPVDFGRIAATNALSDVYAMGGTPILALAVLGMPINTLPMEAIQGIMAGGIKVCQEAGIPLAGGHSIDSPEPIFGLVAAGLAHPDHIRRNATAQPGDDLILTKPLGIGVMTTALKKGQLSDAGYGQVLQVMTQLNRIGSQLAQRPEIHAMTDVTGFGLLGHLLEVCRGSRVGATLDLSSIPCLAEAISLAKAGIFPGAARRNWQGYEGVQAESLVEWQQLLLADPQTSGGLLLAVDPSYTSALLQELQLAGYSQARHIGRCEAGDARIYTIGKDFAATL</sequence>
<feature type="binding site" description="in other chain" evidence="9">
    <location>
        <position position="90"/>
    </location>
    <ligand>
        <name>ATP</name>
        <dbReference type="ChEBI" id="CHEBI:30616"/>
        <note>ligand shared between dimeric partners</note>
    </ligand>
</feature>
<dbReference type="HAMAP" id="MF_00625">
    <property type="entry name" value="SelD"/>
    <property type="match status" value="1"/>
</dbReference>
<gene>
    <name evidence="9 12" type="primary">selD</name>
    <name evidence="12" type="ORF">JX360_02600</name>
</gene>
<comment type="function">
    <text evidence="9">Synthesizes selenophosphate from selenide and ATP.</text>
</comment>
<dbReference type="EC" id="2.7.9.3" evidence="9"/>
<feature type="domain" description="PurM-like N-terminal" evidence="10">
    <location>
        <begin position="49"/>
        <end position="155"/>
    </location>
</feature>
<feature type="binding site" evidence="9">
    <location>
        <position position="90"/>
    </location>
    <ligand>
        <name>Mg(2+)</name>
        <dbReference type="ChEBI" id="CHEBI:18420"/>
    </ligand>
</feature>
<dbReference type="InterPro" id="IPR036921">
    <property type="entry name" value="PurM-like_N_sf"/>
</dbReference>
<dbReference type="PANTHER" id="PTHR10256">
    <property type="entry name" value="SELENIDE, WATER DIKINASE"/>
    <property type="match status" value="1"/>
</dbReference>
<evidence type="ECO:0000256" key="3">
    <source>
        <dbReference type="ARBA" id="ARBA00022723"/>
    </source>
</evidence>
<comment type="subunit">
    <text evidence="9">Homodimer.</text>
</comment>
<dbReference type="Gene3D" id="3.90.650.10">
    <property type="entry name" value="PurM-like C-terminal domain"/>
    <property type="match status" value="1"/>
</dbReference>
<feature type="binding site" description="in other chain" evidence="9">
    <location>
        <begin position="47"/>
        <end position="49"/>
    </location>
    <ligand>
        <name>ATP</name>
        <dbReference type="ChEBI" id="CHEBI:30616"/>
        <note>ligand shared between dimeric partners</note>
    </ligand>
</feature>
<dbReference type="InterPro" id="IPR023061">
    <property type="entry name" value="SelD_I"/>
</dbReference>
<dbReference type="InterPro" id="IPR036676">
    <property type="entry name" value="PurM-like_C_sf"/>
</dbReference>
<evidence type="ECO:0000256" key="4">
    <source>
        <dbReference type="ARBA" id="ARBA00022741"/>
    </source>
</evidence>
<dbReference type="SUPFAM" id="SSF55326">
    <property type="entry name" value="PurM N-terminal domain-like"/>
    <property type="match status" value="1"/>
</dbReference>
<feature type="binding site" evidence="9">
    <location>
        <position position="226"/>
    </location>
    <ligand>
        <name>Mg(2+)</name>
        <dbReference type="ChEBI" id="CHEBI:18420"/>
    </ligand>
</feature>
<dbReference type="Pfam" id="PF00586">
    <property type="entry name" value="AIRS"/>
    <property type="match status" value="1"/>
</dbReference>
<dbReference type="InterPro" id="IPR010918">
    <property type="entry name" value="PurM-like_C_dom"/>
</dbReference>
<evidence type="ECO:0000256" key="6">
    <source>
        <dbReference type="ARBA" id="ARBA00022840"/>
    </source>
</evidence>
<keyword evidence="6 9" id="KW-0067">ATP-binding</keyword>
<dbReference type="PROSITE" id="PS51257">
    <property type="entry name" value="PROKAR_LIPOPROTEIN"/>
    <property type="match status" value="1"/>
</dbReference>
<evidence type="ECO:0000256" key="8">
    <source>
        <dbReference type="ARBA" id="ARBA00023266"/>
    </source>
</evidence>
<comment type="caution">
    <text evidence="12">The sequence shown here is derived from an EMBL/GenBank/DDBJ whole genome shotgun (WGS) entry which is preliminary data.</text>
</comment>
<protein>
    <recommendedName>
        <fullName evidence="9">Selenide, water dikinase</fullName>
        <ecNumber evidence="9">2.7.9.3</ecNumber>
    </recommendedName>
    <alternativeName>
        <fullName evidence="9">Selenium donor protein</fullName>
    </alternativeName>
    <alternativeName>
        <fullName evidence="9">Selenophosphate synthase</fullName>
    </alternativeName>
</protein>
<evidence type="ECO:0000256" key="9">
    <source>
        <dbReference type="HAMAP-Rule" id="MF_00625"/>
    </source>
</evidence>
<feature type="binding site" evidence="9">
    <location>
        <position position="50"/>
    </location>
    <ligand>
        <name>Mg(2+)</name>
        <dbReference type="ChEBI" id="CHEBI:18420"/>
    </ligand>
</feature>
<dbReference type="Gene3D" id="3.30.1330.10">
    <property type="entry name" value="PurM-like, N-terminal domain"/>
    <property type="match status" value="1"/>
</dbReference>
<dbReference type="PANTHER" id="PTHR10256:SF0">
    <property type="entry name" value="INACTIVE SELENIDE, WATER DIKINASE-LIKE PROTEIN-RELATED"/>
    <property type="match status" value="1"/>
</dbReference>
<comment type="similarity">
    <text evidence="1 9">Belongs to the selenophosphate synthase 1 family. Class I subfamily.</text>
</comment>
<feature type="binding site" description="in other chain" evidence="9">
    <location>
        <position position="67"/>
    </location>
    <ligand>
        <name>ATP</name>
        <dbReference type="ChEBI" id="CHEBI:30616"/>
        <note>ligand shared between dimeric partners</note>
    </ligand>
</feature>
<dbReference type="InterPro" id="IPR004536">
    <property type="entry name" value="SPS/SelD"/>
</dbReference>
<dbReference type="EMBL" id="JAFIRA010000003">
    <property type="protein sequence ID" value="MCJ2541804.1"/>
    <property type="molecule type" value="Genomic_DNA"/>
</dbReference>
<dbReference type="NCBIfam" id="TIGR00476">
    <property type="entry name" value="selD"/>
    <property type="match status" value="1"/>
</dbReference>
<name>A0ABT0C7T6_THEVL</name>
<keyword evidence="13" id="KW-1185">Reference proteome</keyword>
<dbReference type="GO" id="GO:0004756">
    <property type="term" value="F:selenide, water dikinase activity"/>
    <property type="evidence" value="ECO:0007669"/>
    <property type="project" value="UniProtKB-EC"/>
</dbReference>
<evidence type="ECO:0000259" key="10">
    <source>
        <dbReference type="Pfam" id="PF00586"/>
    </source>
</evidence>
<keyword evidence="8 9" id="KW-0711">Selenium</keyword>
<feature type="binding site" description="in other chain" evidence="9">
    <location>
        <position position="19"/>
    </location>
    <ligand>
        <name>ATP</name>
        <dbReference type="ChEBI" id="CHEBI:30616"/>
        <note>ligand shared between dimeric partners</note>
    </ligand>
</feature>
<feature type="site" description="Important for catalytic activity" evidence="9">
    <location>
        <position position="19"/>
    </location>
</feature>
<evidence type="ECO:0000259" key="11">
    <source>
        <dbReference type="Pfam" id="PF02769"/>
    </source>
</evidence>
<dbReference type="NCBIfam" id="NF002098">
    <property type="entry name" value="PRK00943.1"/>
    <property type="match status" value="1"/>
</dbReference>
<evidence type="ECO:0000313" key="12">
    <source>
        <dbReference type="EMBL" id="MCJ2541804.1"/>
    </source>
</evidence>
<feature type="binding site" evidence="9">
    <location>
        <begin position="138"/>
        <end position="140"/>
    </location>
    <ligand>
        <name>ATP</name>
        <dbReference type="ChEBI" id="CHEBI:30616"/>
        <note>ligand shared between dimeric partners</note>
    </ligand>
</feature>
<dbReference type="InterPro" id="IPR016188">
    <property type="entry name" value="PurM-like_N"/>
</dbReference>
<keyword evidence="3 9" id="KW-0479">Metal-binding</keyword>
<dbReference type="Proteomes" id="UP000830835">
    <property type="component" value="Unassembled WGS sequence"/>
</dbReference>
<keyword evidence="7 9" id="KW-0460">Magnesium</keyword>
<feature type="active site" evidence="9">
    <location>
        <position position="16"/>
    </location>
</feature>
<keyword evidence="2 9" id="KW-0808">Transferase</keyword>
<comment type="cofactor">
    <cofactor evidence="9">
        <name>Mg(2+)</name>
        <dbReference type="ChEBI" id="CHEBI:18420"/>
    </cofactor>
    <text evidence="9">Binds 1 Mg(2+) ion per monomer.</text>
</comment>
<proteinExistence type="inferred from homology"/>
<evidence type="ECO:0000256" key="5">
    <source>
        <dbReference type="ARBA" id="ARBA00022777"/>
    </source>
</evidence>